<keyword evidence="5 11" id="KW-0812">Transmembrane</keyword>
<evidence type="ECO:0000256" key="9">
    <source>
        <dbReference type="ARBA" id="ARBA00023136"/>
    </source>
</evidence>
<keyword evidence="4" id="KW-0633">Potassium transport</keyword>
<name>A0A843VGM7_COLES</name>
<feature type="transmembrane region" description="Helical" evidence="11">
    <location>
        <begin position="360"/>
        <end position="382"/>
    </location>
</feature>
<dbReference type="EMBL" id="NMUH01001352">
    <property type="protein sequence ID" value="MQL91543.1"/>
    <property type="molecule type" value="Genomic_DNA"/>
</dbReference>
<sequence>MEAEQANGGKKAESETIPKARLRQVDSFHLEAGRVPSFQSHGAKDGWMKTLHLAFQCVGVVYGDIGTSPLYVFSSTFTEDIKEKEDILGVLSLIIYTLILIPMLKYVFIVLQANDNGDGGTFALYSLICRYARVSLLPNQQAEDMMLSNYRLETPSRNMRRAEWIKEKLETSHVAKTMLFLITILGTSMVLGDGVLTPCISVLSAVSGIKEKATSLNQGIIVLISIVILILLFASQRFGTDKVGYSFAPIILLWFALIGGTGLYNLFKHDVKVLRAFNPKYIIDYFKRNGKRGWISLGGVVLCITGTEAMFADLGHFNIRAVQISFTGVLLPSVSLAYIGQAAYLTKFPENVADTFYKSIPRIAVVTVMLITTFMVALIMLVIWKTSIWWVVPFVVVIGGIEAAYLSSALYKFVQGGYLPLALAFILVGIMATWHYVHKEKYGFEIKNKVSSSYMRDLALNPNMRRIPGIGLFYSELVQGIPPIFPHFIENVPSIHSVLVFVSIKHLPISRVASEERFFFRQIEPREYRMFRCVVRYGYKDAIGGPKQFERLLVEHLKEFVDNELFTAGGDPDEQNPIFERGDSKPRTTGRGSTVHTEEALQHPPRVSSASVQPGDGNSIVAMPIQGIEEEKKFIQRAMDEGVVYLLGEAEVVAAQGSSLFKRVVVDYLYYFLRRNFRQGAEVMAIPHGRHLRVGMTYEI</sequence>
<evidence type="ECO:0000256" key="1">
    <source>
        <dbReference type="ARBA" id="ARBA00004141"/>
    </source>
</evidence>
<evidence type="ECO:0000256" key="2">
    <source>
        <dbReference type="ARBA" id="ARBA00008440"/>
    </source>
</evidence>
<evidence type="ECO:0000256" key="3">
    <source>
        <dbReference type="ARBA" id="ARBA00022448"/>
    </source>
</evidence>
<evidence type="ECO:0000256" key="5">
    <source>
        <dbReference type="ARBA" id="ARBA00022692"/>
    </source>
</evidence>
<dbReference type="Pfam" id="PF02705">
    <property type="entry name" value="K_trans"/>
    <property type="match status" value="1"/>
</dbReference>
<feature type="transmembrane region" description="Helical" evidence="11">
    <location>
        <begin position="418"/>
        <end position="437"/>
    </location>
</feature>
<evidence type="ECO:0000256" key="4">
    <source>
        <dbReference type="ARBA" id="ARBA00022538"/>
    </source>
</evidence>
<dbReference type="PANTHER" id="PTHR30540">
    <property type="entry name" value="OSMOTIC STRESS POTASSIUM TRANSPORTER"/>
    <property type="match status" value="1"/>
</dbReference>
<keyword evidence="6" id="KW-0630">Potassium</keyword>
<dbReference type="InterPro" id="IPR053951">
    <property type="entry name" value="K_trans_N"/>
</dbReference>
<keyword evidence="7 11" id="KW-1133">Transmembrane helix</keyword>
<dbReference type="GO" id="GO:0016020">
    <property type="term" value="C:membrane"/>
    <property type="evidence" value="ECO:0007669"/>
    <property type="project" value="UniProtKB-SubCell"/>
</dbReference>
<keyword evidence="8" id="KW-0406">Ion transport</keyword>
<evidence type="ECO:0000256" key="11">
    <source>
        <dbReference type="SAM" id="Phobius"/>
    </source>
</evidence>
<dbReference type="GO" id="GO:0015079">
    <property type="term" value="F:potassium ion transmembrane transporter activity"/>
    <property type="evidence" value="ECO:0007669"/>
    <property type="project" value="InterPro"/>
</dbReference>
<comment type="subcellular location">
    <subcellularLocation>
        <location evidence="1">Membrane</location>
        <topology evidence="1">Multi-pass membrane protein</topology>
    </subcellularLocation>
</comment>
<keyword evidence="15" id="KW-1185">Reference proteome</keyword>
<evidence type="ECO:0000256" key="10">
    <source>
        <dbReference type="SAM" id="MobiDB-lite"/>
    </source>
</evidence>
<feature type="transmembrane region" description="Helical" evidence="11">
    <location>
        <begin position="246"/>
        <end position="267"/>
    </location>
</feature>
<dbReference type="InterPro" id="IPR053952">
    <property type="entry name" value="K_trans_C"/>
</dbReference>
<evidence type="ECO:0008006" key="16">
    <source>
        <dbReference type="Google" id="ProtNLM"/>
    </source>
</evidence>
<comment type="caution">
    <text evidence="14">The sequence shown here is derived from an EMBL/GenBank/DDBJ whole genome shotgun (WGS) entry which is preliminary data.</text>
</comment>
<dbReference type="Proteomes" id="UP000652761">
    <property type="component" value="Unassembled WGS sequence"/>
</dbReference>
<feature type="transmembrane region" description="Helical" evidence="11">
    <location>
        <begin position="87"/>
        <end position="109"/>
    </location>
</feature>
<feature type="domain" description="K+ potassium transporter C-terminal" evidence="13">
    <location>
        <begin position="468"/>
        <end position="700"/>
    </location>
</feature>
<proteinExistence type="inferred from homology"/>
<dbReference type="OrthoDB" id="504708at2759"/>
<evidence type="ECO:0000256" key="8">
    <source>
        <dbReference type="ARBA" id="ARBA00023065"/>
    </source>
</evidence>
<reference evidence="14" key="1">
    <citation type="submission" date="2017-07" db="EMBL/GenBank/DDBJ databases">
        <title>Taro Niue Genome Assembly and Annotation.</title>
        <authorList>
            <person name="Atibalentja N."/>
            <person name="Keating K."/>
            <person name="Fields C.J."/>
        </authorList>
    </citation>
    <scope>NUCLEOTIDE SEQUENCE</scope>
    <source>
        <strain evidence="14">Niue_2</strain>
        <tissue evidence="14">Leaf</tissue>
    </source>
</reference>
<feature type="domain" description="K+ potassium transporter integral membrane" evidence="12">
    <location>
        <begin position="53"/>
        <end position="363"/>
    </location>
</feature>
<evidence type="ECO:0000259" key="12">
    <source>
        <dbReference type="Pfam" id="PF02705"/>
    </source>
</evidence>
<dbReference type="InterPro" id="IPR003855">
    <property type="entry name" value="K+_transporter"/>
</dbReference>
<keyword evidence="9 11" id="KW-0472">Membrane</keyword>
<feature type="transmembrane region" description="Helical" evidence="11">
    <location>
        <begin position="178"/>
        <end position="203"/>
    </location>
</feature>
<dbReference type="AlphaFoldDB" id="A0A843VGM7"/>
<evidence type="ECO:0000256" key="6">
    <source>
        <dbReference type="ARBA" id="ARBA00022958"/>
    </source>
</evidence>
<feature type="region of interest" description="Disordered" evidence="10">
    <location>
        <begin position="566"/>
        <end position="616"/>
    </location>
</feature>
<evidence type="ECO:0000256" key="7">
    <source>
        <dbReference type="ARBA" id="ARBA00022989"/>
    </source>
</evidence>
<evidence type="ECO:0000313" key="14">
    <source>
        <dbReference type="EMBL" id="MQL91543.1"/>
    </source>
</evidence>
<evidence type="ECO:0000259" key="13">
    <source>
        <dbReference type="Pfam" id="PF22776"/>
    </source>
</evidence>
<organism evidence="14 15">
    <name type="scientific">Colocasia esculenta</name>
    <name type="common">Wild taro</name>
    <name type="synonym">Arum esculentum</name>
    <dbReference type="NCBI Taxonomy" id="4460"/>
    <lineage>
        <taxon>Eukaryota</taxon>
        <taxon>Viridiplantae</taxon>
        <taxon>Streptophyta</taxon>
        <taxon>Embryophyta</taxon>
        <taxon>Tracheophyta</taxon>
        <taxon>Spermatophyta</taxon>
        <taxon>Magnoliopsida</taxon>
        <taxon>Liliopsida</taxon>
        <taxon>Araceae</taxon>
        <taxon>Aroideae</taxon>
        <taxon>Colocasieae</taxon>
        <taxon>Colocasia</taxon>
    </lineage>
</organism>
<protein>
    <recommendedName>
        <fullName evidence="16">Potassium transporter</fullName>
    </recommendedName>
</protein>
<feature type="transmembrane region" description="Helical" evidence="11">
    <location>
        <begin position="317"/>
        <end position="339"/>
    </location>
</feature>
<keyword evidence="3" id="KW-0813">Transport</keyword>
<feature type="transmembrane region" description="Helical" evidence="11">
    <location>
        <begin position="293"/>
        <end position="311"/>
    </location>
</feature>
<gene>
    <name evidence="14" type="ORF">Taro_024153</name>
</gene>
<evidence type="ECO:0000313" key="15">
    <source>
        <dbReference type="Proteomes" id="UP000652761"/>
    </source>
</evidence>
<feature type="transmembrane region" description="Helical" evidence="11">
    <location>
        <begin position="215"/>
        <end position="234"/>
    </location>
</feature>
<dbReference type="Pfam" id="PF22776">
    <property type="entry name" value="K_trans_C"/>
    <property type="match status" value="1"/>
</dbReference>
<accession>A0A843VGM7</accession>
<dbReference type="PANTHER" id="PTHR30540:SF94">
    <property type="entry name" value="POTASSIUM TRANSPORTER 5"/>
    <property type="match status" value="1"/>
</dbReference>
<comment type="similarity">
    <text evidence="2">Belongs to the HAK/KUP transporter (TC 2.A.72.3) family.</text>
</comment>
<feature type="transmembrane region" description="Helical" evidence="11">
    <location>
        <begin position="388"/>
        <end position="406"/>
    </location>
</feature>